<keyword evidence="3" id="KW-1185">Reference proteome</keyword>
<proteinExistence type="predicted"/>
<accession>A0ABQ5J7P0</accession>
<dbReference type="EMBL" id="BQNB010021642">
    <property type="protein sequence ID" value="GJU08546.1"/>
    <property type="molecule type" value="Genomic_DNA"/>
</dbReference>
<organism evidence="2 3">
    <name type="scientific">Tanacetum coccineum</name>
    <dbReference type="NCBI Taxonomy" id="301880"/>
    <lineage>
        <taxon>Eukaryota</taxon>
        <taxon>Viridiplantae</taxon>
        <taxon>Streptophyta</taxon>
        <taxon>Embryophyta</taxon>
        <taxon>Tracheophyta</taxon>
        <taxon>Spermatophyta</taxon>
        <taxon>Magnoliopsida</taxon>
        <taxon>eudicotyledons</taxon>
        <taxon>Gunneridae</taxon>
        <taxon>Pentapetalae</taxon>
        <taxon>asterids</taxon>
        <taxon>campanulids</taxon>
        <taxon>Asterales</taxon>
        <taxon>Asteraceae</taxon>
        <taxon>Asteroideae</taxon>
        <taxon>Anthemideae</taxon>
        <taxon>Anthemidinae</taxon>
        <taxon>Tanacetum</taxon>
    </lineage>
</organism>
<reference evidence="2" key="2">
    <citation type="submission" date="2022-01" db="EMBL/GenBank/DDBJ databases">
        <authorList>
            <person name="Yamashiro T."/>
            <person name="Shiraishi A."/>
            <person name="Satake H."/>
            <person name="Nakayama K."/>
        </authorList>
    </citation>
    <scope>NUCLEOTIDE SEQUENCE</scope>
</reference>
<evidence type="ECO:0000313" key="3">
    <source>
        <dbReference type="Proteomes" id="UP001151760"/>
    </source>
</evidence>
<comment type="caution">
    <text evidence="2">The sequence shown here is derived from an EMBL/GenBank/DDBJ whole genome shotgun (WGS) entry which is preliminary data.</text>
</comment>
<reference evidence="2" key="1">
    <citation type="journal article" date="2022" name="Int. J. Mol. Sci.">
        <title>Draft Genome of Tanacetum Coccineum: Genomic Comparison of Closely Related Tanacetum-Family Plants.</title>
        <authorList>
            <person name="Yamashiro T."/>
            <person name="Shiraishi A."/>
            <person name="Nakayama K."/>
            <person name="Satake H."/>
        </authorList>
    </citation>
    <scope>NUCLEOTIDE SEQUENCE</scope>
</reference>
<dbReference type="Proteomes" id="UP001151760">
    <property type="component" value="Unassembled WGS sequence"/>
</dbReference>
<protein>
    <submittedName>
        <fullName evidence="2">Uncharacterized protein</fullName>
    </submittedName>
</protein>
<gene>
    <name evidence="2" type="ORF">Tco_1124976</name>
</gene>
<name>A0ABQ5J7P0_9ASTR</name>
<sequence length="88" mass="9774">MTVHDNLPEPVRTAQVEACKKENIRAEIFLGEGKPFEVRSDVLDLILNLKRNIKSRQDIATTGKSLFDGSGENNDGFHSASKNLIGYD</sequence>
<evidence type="ECO:0000313" key="2">
    <source>
        <dbReference type="EMBL" id="GJU08546.1"/>
    </source>
</evidence>
<evidence type="ECO:0000256" key="1">
    <source>
        <dbReference type="SAM" id="MobiDB-lite"/>
    </source>
</evidence>
<feature type="region of interest" description="Disordered" evidence="1">
    <location>
        <begin position="64"/>
        <end position="88"/>
    </location>
</feature>